<reference evidence="2 3" key="1">
    <citation type="submission" date="2018-06" db="EMBL/GenBank/DDBJ databases">
        <title>Extensive metabolic versatility and redundancy in microbially diverse, dynamic hydrothermal sediments.</title>
        <authorList>
            <person name="Dombrowski N."/>
            <person name="Teske A."/>
            <person name="Baker B.J."/>
        </authorList>
    </citation>
    <scope>NUCLEOTIDE SEQUENCE [LARGE SCALE GENOMIC DNA]</scope>
    <source>
        <strain evidence="2">B36_G15</strain>
    </source>
</reference>
<protein>
    <recommendedName>
        <fullName evidence="1">Secretion system C-terminal sorting domain-containing protein</fullName>
    </recommendedName>
</protein>
<dbReference type="Pfam" id="PF18962">
    <property type="entry name" value="Por_Secre_tail"/>
    <property type="match status" value="1"/>
</dbReference>
<dbReference type="Proteomes" id="UP000268469">
    <property type="component" value="Unassembled WGS sequence"/>
</dbReference>
<dbReference type="AlphaFoldDB" id="A0A660SG06"/>
<evidence type="ECO:0000259" key="1">
    <source>
        <dbReference type="Pfam" id="PF18962"/>
    </source>
</evidence>
<dbReference type="InterPro" id="IPR011047">
    <property type="entry name" value="Quinoprotein_ADH-like_sf"/>
</dbReference>
<organism evidence="2 3">
    <name type="scientific">candidate division WOR-3 bacterium</name>
    <dbReference type="NCBI Taxonomy" id="2052148"/>
    <lineage>
        <taxon>Bacteria</taxon>
        <taxon>Bacteria division WOR-3</taxon>
    </lineage>
</organism>
<dbReference type="PANTHER" id="PTHR42754">
    <property type="entry name" value="ENDOGLUCANASE"/>
    <property type="match status" value="1"/>
</dbReference>
<proteinExistence type="predicted"/>
<feature type="domain" description="Secretion system C-terminal sorting" evidence="1">
    <location>
        <begin position="399"/>
        <end position="464"/>
    </location>
</feature>
<dbReference type="SUPFAM" id="SSF50998">
    <property type="entry name" value="Quinoprotein alcohol dehydrogenase-like"/>
    <property type="match status" value="1"/>
</dbReference>
<dbReference type="InterPro" id="IPR015943">
    <property type="entry name" value="WD40/YVTN_repeat-like_dom_sf"/>
</dbReference>
<dbReference type="InterPro" id="IPR026444">
    <property type="entry name" value="Secre_tail"/>
</dbReference>
<gene>
    <name evidence="2" type="ORF">DRP53_09665</name>
</gene>
<comment type="caution">
    <text evidence="2">The sequence shown here is derived from an EMBL/GenBank/DDBJ whole genome shotgun (WGS) entry which is preliminary data.</text>
</comment>
<evidence type="ECO:0000313" key="3">
    <source>
        <dbReference type="Proteomes" id="UP000268469"/>
    </source>
</evidence>
<dbReference type="Gene3D" id="2.130.10.10">
    <property type="entry name" value="YVTN repeat-like/Quinoprotein amine dehydrogenase"/>
    <property type="match status" value="1"/>
</dbReference>
<sequence length="466" mass="52337">MYYGNILISLLFVLCGQPPETLWTRTIGGKENDIGYRMVSSSDHSFIIVGSTRSFTNGESDLYLVKVDSSGNLIWHRSFGGPNADAGFSLTCSGDSVYFVVGYCGSSHQNNDVWLLKVDAEGESLCSWFYGGDEDDEGMDIIPAKEGGYLILASTYSFGSGSRDIYLIRIDSNGDTLWTKTYGGSSYDVAYEIQPTYDNGYVIVGCTYSEGNGLSDVYLIRLNVDGDTLWTRTYGGEEFECGYSIKECPDSGFILVGFKRSIQQPVNYYSIYIVRTDRWGDTLWTVTHGGEWDAYARWVQVVNDEEAVIVGARTVMQTLDWNIYLLKIDRTGKIIWKKILGGYENDEGYQLRVIPDGGYIIVGRTSSFGAGKFDVYLIRMKSEIGIEDEERQRPLQFLIYPNPAHRLINLDLPSNVQSLTLFDASGRLIHQLSPSPHLRLILPPGIYFLKIKTPFEIKTEKLVVVR</sequence>
<dbReference type="PANTHER" id="PTHR42754:SF1">
    <property type="entry name" value="LIPOPROTEIN"/>
    <property type="match status" value="1"/>
</dbReference>
<evidence type="ECO:0000313" key="2">
    <source>
        <dbReference type="EMBL" id="RKX68920.1"/>
    </source>
</evidence>
<dbReference type="NCBIfam" id="TIGR04183">
    <property type="entry name" value="Por_Secre_tail"/>
    <property type="match status" value="1"/>
</dbReference>
<name>A0A660SG06_UNCW3</name>
<accession>A0A660SG06</accession>
<dbReference type="EMBL" id="QNBE01000119">
    <property type="protein sequence ID" value="RKX68920.1"/>
    <property type="molecule type" value="Genomic_DNA"/>
</dbReference>